<dbReference type="PRINTS" id="PR00344">
    <property type="entry name" value="BCTRLSENSOR"/>
</dbReference>
<sequence>MPDTISKKPPLILTIDDEEFIRNSFTDILEDSGYEVIQAENGHIGLKKIREHKPDLILCDLQMPEMNGLEVVRTVKEEFEKIPILIVSGAGVLDDAIEAVRLGAWDYLVKPLFNLDVLLQAVEKALDRAKLIAENEAYQKSLEKQTVKLQQEIEERKRTEKQLVQSEKMAALGDLVAGVAHEINTPLGIGVTGISYLNDSTKAFKKLFAAGEATKTDLKAFMEDCEEACQLTLSNLNRAAKLVAGFKRIAVDQSSDERRIFNIKQYIDEILFSLYPRIKKTKHTINVDAPEDLEMNSYPGAFSQVLTNLVMNSLLHGFENIEKGQITITVKNDDHLIILRYEDNGKGMTQEQQKKIFDPFFTTKRGSGGTGLGMHLVFNLVSKKLNGEILCTSTVDKGTFFTITVPMGDVKK</sequence>
<dbReference type="InterPro" id="IPR036097">
    <property type="entry name" value="HisK_dim/P_sf"/>
</dbReference>
<evidence type="ECO:0000259" key="7">
    <source>
        <dbReference type="PROSITE" id="PS50110"/>
    </source>
</evidence>
<reference evidence="9 10" key="1">
    <citation type="submission" date="2018-06" db="EMBL/GenBank/DDBJ databases">
        <title>Complete Genome Sequence of Desulfobacter hydrogenophilus (DSM3380).</title>
        <authorList>
            <person name="Marietou A."/>
            <person name="Schreiber L."/>
            <person name="Marshall I."/>
            <person name="Jorgensen B."/>
        </authorList>
    </citation>
    <scope>NUCLEOTIDE SEQUENCE [LARGE SCALE GENOMIC DNA]</scope>
    <source>
        <strain evidence="9 10">DSM 3380</strain>
    </source>
</reference>
<dbReference type="InterPro" id="IPR001789">
    <property type="entry name" value="Sig_transdc_resp-reg_receiver"/>
</dbReference>
<dbReference type="Pfam" id="PF02518">
    <property type="entry name" value="HATPase_c"/>
    <property type="match status" value="1"/>
</dbReference>
<organism evidence="9 10">
    <name type="scientific">Desulfobacter hydrogenophilus</name>
    <dbReference type="NCBI Taxonomy" id="2291"/>
    <lineage>
        <taxon>Bacteria</taxon>
        <taxon>Pseudomonadati</taxon>
        <taxon>Thermodesulfobacteriota</taxon>
        <taxon>Desulfobacteria</taxon>
        <taxon>Desulfobacterales</taxon>
        <taxon>Desulfobacteraceae</taxon>
        <taxon>Desulfobacter</taxon>
    </lineage>
</organism>
<dbReference type="SUPFAM" id="SSF47384">
    <property type="entry name" value="Homodimeric domain of signal transducing histidine kinase"/>
    <property type="match status" value="1"/>
</dbReference>
<dbReference type="RefSeq" id="WP_111957963.1">
    <property type="nucleotide sequence ID" value="NZ_CP036313.1"/>
</dbReference>
<dbReference type="OrthoDB" id="5342753at2"/>
<dbReference type="CDD" id="cd00082">
    <property type="entry name" value="HisKA"/>
    <property type="match status" value="1"/>
</dbReference>
<dbReference type="SMART" id="SM00387">
    <property type="entry name" value="HATPase_c"/>
    <property type="match status" value="1"/>
</dbReference>
<feature type="domain" description="Response regulatory" evidence="7">
    <location>
        <begin position="11"/>
        <end position="125"/>
    </location>
</feature>
<dbReference type="PANTHER" id="PTHR43065:SF47">
    <property type="match status" value="1"/>
</dbReference>
<dbReference type="PROSITE" id="PS50110">
    <property type="entry name" value="RESPONSE_REGULATORY"/>
    <property type="match status" value="1"/>
</dbReference>
<dbReference type="EMBL" id="CP036313">
    <property type="protein sequence ID" value="QBH13300.1"/>
    <property type="molecule type" value="Genomic_DNA"/>
</dbReference>
<keyword evidence="9" id="KW-0418">Kinase</keyword>
<dbReference type="SUPFAM" id="SSF55874">
    <property type="entry name" value="ATPase domain of HSP90 chaperone/DNA topoisomerase II/histidine kinase"/>
    <property type="match status" value="1"/>
</dbReference>
<evidence type="ECO:0000313" key="11">
    <source>
        <dbReference type="Proteomes" id="UP000293902"/>
    </source>
</evidence>
<dbReference type="Proteomes" id="UP000293902">
    <property type="component" value="Chromosome"/>
</dbReference>
<proteinExistence type="predicted"/>
<evidence type="ECO:0000256" key="2">
    <source>
        <dbReference type="ARBA" id="ARBA00012438"/>
    </source>
</evidence>
<dbReference type="CDD" id="cd17555">
    <property type="entry name" value="REC_RssB-like"/>
    <property type="match status" value="1"/>
</dbReference>
<dbReference type="PANTHER" id="PTHR43065">
    <property type="entry name" value="SENSOR HISTIDINE KINASE"/>
    <property type="match status" value="1"/>
</dbReference>
<feature type="coiled-coil region" evidence="5">
    <location>
        <begin position="135"/>
        <end position="169"/>
    </location>
</feature>
<comment type="catalytic activity">
    <reaction evidence="1">
        <text>ATP + protein L-histidine = ADP + protein N-phospho-L-histidine.</text>
        <dbReference type="EC" id="2.7.13.3"/>
    </reaction>
</comment>
<dbReference type="SUPFAM" id="SSF52172">
    <property type="entry name" value="CheY-like"/>
    <property type="match status" value="1"/>
</dbReference>
<dbReference type="EC" id="2.7.13.3" evidence="2"/>
<evidence type="ECO:0000313" key="10">
    <source>
        <dbReference type="Proteomes" id="UP000248798"/>
    </source>
</evidence>
<dbReference type="InterPro" id="IPR005467">
    <property type="entry name" value="His_kinase_dom"/>
</dbReference>
<dbReference type="InterPro" id="IPR003594">
    <property type="entry name" value="HATPase_dom"/>
</dbReference>
<dbReference type="InterPro" id="IPR049510">
    <property type="entry name" value="RssB-like_REC"/>
</dbReference>
<dbReference type="InterPro" id="IPR036890">
    <property type="entry name" value="HATPase_C_sf"/>
</dbReference>
<evidence type="ECO:0000313" key="9">
    <source>
        <dbReference type="EMBL" id="RAM01303.1"/>
    </source>
</evidence>
<keyword evidence="5" id="KW-0175">Coiled coil</keyword>
<evidence type="ECO:0000259" key="6">
    <source>
        <dbReference type="PROSITE" id="PS50109"/>
    </source>
</evidence>
<dbReference type="PROSITE" id="PS50109">
    <property type="entry name" value="HIS_KIN"/>
    <property type="match status" value="1"/>
</dbReference>
<dbReference type="Gene3D" id="3.30.565.10">
    <property type="entry name" value="Histidine kinase-like ATPase, C-terminal domain"/>
    <property type="match status" value="1"/>
</dbReference>
<evidence type="ECO:0000313" key="8">
    <source>
        <dbReference type="EMBL" id="QBH13300.1"/>
    </source>
</evidence>
<keyword evidence="9" id="KW-0808">Transferase</keyword>
<dbReference type="InterPro" id="IPR011006">
    <property type="entry name" value="CheY-like_superfamily"/>
</dbReference>
<dbReference type="Gene3D" id="3.40.50.2300">
    <property type="match status" value="1"/>
</dbReference>
<evidence type="ECO:0000256" key="1">
    <source>
        <dbReference type="ARBA" id="ARBA00000085"/>
    </source>
</evidence>
<name>A0A328FDX8_9BACT</name>
<dbReference type="GO" id="GO:0000155">
    <property type="term" value="F:phosphorelay sensor kinase activity"/>
    <property type="evidence" value="ECO:0007669"/>
    <property type="project" value="InterPro"/>
</dbReference>
<evidence type="ECO:0000256" key="3">
    <source>
        <dbReference type="ARBA" id="ARBA00022553"/>
    </source>
</evidence>
<gene>
    <name evidence="9" type="ORF">DO021_14610</name>
    <name evidence="8" type="ORF">EYB58_10425</name>
</gene>
<dbReference type="InterPro" id="IPR004358">
    <property type="entry name" value="Sig_transdc_His_kin-like_C"/>
</dbReference>
<dbReference type="InterPro" id="IPR003661">
    <property type="entry name" value="HisK_dim/P_dom"/>
</dbReference>
<dbReference type="Proteomes" id="UP000248798">
    <property type="component" value="Unassembled WGS sequence"/>
</dbReference>
<protein>
    <recommendedName>
        <fullName evidence="2">histidine kinase</fullName>
        <ecNumber evidence="2">2.7.13.3</ecNumber>
    </recommendedName>
</protein>
<dbReference type="SMART" id="SM00448">
    <property type="entry name" value="REC"/>
    <property type="match status" value="1"/>
</dbReference>
<reference evidence="8 11" key="2">
    <citation type="submission" date="2019-02" db="EMBL/GenBank/DDBJ databases">
        <title>Complete genome sequence of Desulfobacter hydrogenophilus AcRS1.</title>
        <authorList>
            <person name="Marietou A."/>
            <person name="Lund M.B."/>
            <person name="Marshall I.P.G."/>
            <person name="Schreiber L."/>
            <person name="Jorgensen B."/>
        </authorList>
    </citation>
    <scope>NUCLEOTIDE SEQUENCE [LARGE SCALE GENOMIC DNA]</scope>
    <source>
        <strain evidence="8 11">AcRS1</strain>
    </source>
</reference>
<evidence type="ECO:0000256" key="5">
    <source>
        <dbReference type="SAM" id="Coils"/>
    </source>
</evidence>
<accession>A0A328FDX8</accession>
<keyword evidence="11" id="KW-1185">Reference proteome</keyword>
<feature type="modified residue" description="4-aspartylphosphate" evidence="4">
    <location>
        <position position="60"/>
    </location>
</feature>
<evidence type="ECO:0000256" key="4">
    <source>
        <dbReference type="PROSITE-ProRule" id="PRU00169"/>
    </source>
</evidence>
<dbReference type="EMBL" id="QLNI01000029">
    <property type="protein sequence ID" value="RAM01303.1"/>
    <property type="molecule type" value="Genomic_DNA"/>
</dbReference>
<keyword evidence="3 4" id="KW-0597">Phosphoprotein</keyword>
<dbReference type="Pfam" id="PF00072">
    <property type="entry name" value="Response_reg"/>
    <property type="match status" value="1"/>
</dbReference>
<feature type="domain" description="Histidine kinase" evidence="6">
    <location>
        <begin position="178"/>
        <end position="409"/>
    </location>
</feature>
<dbReference type="Gene3D" id="1.10.287.130">
    <property type="match status" value="1"/>
</dbReference>
<dbReference type="AlphaFoldDB" id="A0A328FDX8"/>